<dbReference type="Gene3D" id="1.20.1740.10">
    <property type="entry name" value="Amino acid/polyamine transporter I"/>
    <property type="match status" value="1"/>
</dbReference>
<dbReference type="HOGENOM" id="CLU_004495_5_3_1"/>
<dbReference type="PANTHER" id="PTHR45649:SF3">
    <property type="entry name" value="POLYAMINE TRANSPORTER TPO5"/>
    <property type="match status" value="1"/>
</dbReference>
<accession>Q757Y5</accession>
<evidence type="ECO:0000256" key="2">
    <source>
        <dbReference type="ARBA" id="ARBA00022448"/>
    </source>
</evidence>
<keyword evidence="3 6" id="KW-0812">Transmembrane</keyword>
<dbReference type="PIRSF" id="PIRSF006060">
    <property type="entry name" value="AA_transporter"/>
    <property type="match status" value="1"/>
</dbReference>
<evidence type="ECO:0000313" key="8">
    <source>
        <dbReference type="EMBL" id="AAS52560.1"/>
    </source>
</evidence>
<sequence>MVAAGYSALPQAIKERMHTLPSRLSTNFGGILGRDDEPVEVEHFQYEQKLDRTLLSRRSVIGLGFGLMSPVLGMSTTLGIGLVHGGPPTILGAFALCGLMSWLTALAIGEVVSKYPIELHGSVALLAPERYRLVAAYYTGCLILLGNWVMNASIQYAGAQLIISLIAISGDLVSEENLAIWTVAVYFLSITVTGVINAKFASFLEPINTVCIYWILYAVVFIDVLLILFHKGSFRPFLSAFSNFDNRLSGYESMLLSFLVGGLQQSNFTLQGFSMLPALSDETQEPEKDIPKGMSQAVLVSTVCGVIYLVPLLLVMPSPEEVMSDSRVMEIVLLFTKSTRSNIVSYLQVMLILGNLLFSGIGSITTSSRAVYSISRDHAIPYYELWSYVSPGSQSQVPKYAVYLSMGASYLFGILPLISGTAYNSFIGASVMCLCSASGLAVICVMLNGRRGVKGAAVKIRCRLGWPVSIVVLLWLLLVMFCMCMPVTLPVTFSSMNYTSCIFAVFLVGIGALYNLWGRYHFKIPQIYENIPLTSRGTTVSPLMLDSPSKAEDTFLTQNSLTTVVGEGSAGPSHC</sequence>
<keyword evidence="2" id="KW-0813">Transport</keyword>
<proteinExistence type="predicted"/>
<reference evidence="9" key="2">
    <citation type="journal article" date="2013" name="G3 (Bethesda)">
        <title>Genomes of Ashbya fungi isolated from insects reveal four mating-type loci, numerous translocations, lack of transposons, and distinct gene duplications.</title>
        <authorList>
            <person name="Dietrich F.S."/>
            <person name="Voegeli S."/>
            <person name="Kuo S."/>
            <person name="Philippsen P."/>
        </authorList>
    </citation>
    <scope>GENOME REANNOTATION</scope>
    <source>
        <strain evidence="9">ATCC 10895 / CBS 109.51 / FGSC 9923 / NRRL Y-1056</strain>
    </source>
</reference>
<dbReference type="OrthoDB" id="3257095at2759"/>
<evidence type="ECO:0000256" key="6">
    <source>
        <dbReference type="SAM" id="Phobius"/>
    </source>
</evidence>
<feature type="transmembrane region" description="Helical" evidence="6">
    <location>
        <begin position="90"/>
        <end position="112"/>
    </location>
</feature>
<evidence type="ECO:0000256" key="3">
    <source>
        <dbReference type="ARBA" id="ARBA00022692"/>
    </source>
</evidence>
<comment type="subcellular location">
    <subcellularLocation>
        <location evidence="1">Membrane</location>
        <topology evidence="1">Multi-pass membrane protein</topology>
    </subcellularLocation>
</comment>
<feature type="transmembrane region" description="Helical" evidence="6">
    <location>
        <begin position="60"/>
        <end position="84"/>
    </location>
</feature>
<evidence type="ECO:0000259" key="7">
    <source>
        <dbReference type="Pfam" id="PF00324"/>
    </source>
</evidence>
<dbReference type="Proteomes" id="UP000000591">
    <property type="component" value="Chromosome V"/>
</dbReference>
<dbReference type="KEGG" id="ago:AGOS_AEL125C"/>
<dbReference type="InterPro" id="IPR004841">
    <property type="entry name" value="AA-permease/SLC12A_dom"/>
</dbReference>
<organism evidence="8 9">
    <name type="scientific">Eremothecium gossypii (strain ATCC 10895 / CBS 109.51 / FGSC 9923 / NRRL Y-1056)</name>
    <name type="common">Yeast</name>
    <name type="synonym">Ashbya gossypii</name>
    <dbReference type="NCBI Taxonomy" id="284811"/>
    <lineage>
        <taxon>Eukaryota</taxon>
        <taxon>Fungi</taxon>
        <taxon>Dikarya</taxon>
        <taxon>Ascomycota</taxon>
        <taxon>Saccharomycotina</taxon>
        <taxon>Saccharomycetes</taxon>
        <taxon>Saccharomycetales</taxon>
        <taxon>Saccharomycetaceae</taxon>
        <taxon>Eremothecium</taxon>
    </lineage>
</organism>
<feature type="transmembrane region" description="Helical" evidence="6">
    <location>
        <begin position="468"/>
        <end position="489"/>
    </location>
</feature>
<evidence type="ECO:0000256" key="5">
    <source>
        <dbReference type="ARBA" id="ARBA00023136"/>
    </source>
</evidence>
<name>Q757Y5_EREGS</name>
<keyword evidence="9" id="KW-1185">Reference proteome</keyword>
<dbReference type="eggNOG" id="KOG1289">
    <property type="taxonomic scope" value="Eukaryota"/>
</dbReference>
<feature type="transmembrane region" description="Helical" evidence="6">
    <location>
        <begin position="133"/>
        <end position="150"/>
    </location>
</feature>
<dbReference type="GO" id="GO:0015812">
    <property type="term" value="P:gamma-aminobutyric acid transport"/>
    <property type="evidence" value="ECO:0000318"/>
    <property type="project" value="GO_Central"/>
</dbReference>
<feature type="transmembrane region" description="Helical" evidence="6">
    <location>
        <begin position="400"/>
        <end position="419"/>
    </location>
</feature>
<feature type="transmembrane region" description="Helical" evidence="6">
    <location>
        <begin position="425"/>
        <end position="447"/>
    </location>
</feature>
<dbReference type="AlphaFoldDB" id="Q757Y5"/>
<feature type="transmembrane region" description="Helical" evidence="6">
    <location>
        <begin position="297"/>
        <end position="316"/>
    </location>
</feature>
<keyword evidence="4 6" id="KW-1133">Transmembrane helix</keyword>
<dbReference type="FunCoup" id="Q757Y5">
    <property type="interactions" value="23"/>
</dbReference>
<feature type="transmembrane region" description="Helical" evidence="6">
    <location>
        <begin position="343"/>
        <end position="366"/>
    </location>
</feature>
<dbReference type="GeneID" id="4620923"/>
<evidence type="ECO:0000256" key="4">
    <source>
        <dbReference type="ARBA" id="ARBA00022989"/>
    </source>
</evidence>
<dbReference type="OMA" id="LLMAQYT"/>
<keyword evidence="5 6" id="KW-0472">Membrane</keyword>
<feature type="transmembrane region" description="Helical" evidence="6">
    <location>
        <begin position="180"/>
        <end position="200"/>
    </location>
</feature>
<dbReference type="RefSeq" id="NP_984736.1">
    <property type="nucleotide sequence ID" value="NM_210090.1"/>
</dbReference>
<feature type="domain" description="Amino acid permease/ SLC12A" evidence="7">
    <location>
        <begin position="72"/>
        <end position="523"/>
    </location>
</feature>
<evidence type="ECO:0000313" key="9">
    <source>
        <dbReference type="Proteomes" id="UP000000591"/>
    </source>
</evidence>
<dbReference type="Pfam" id="PF00324">
    <property type="entry name" value="AA_permease"/>
    <property type="match status" value="1"/>
</dbReference>
<gene>
    <name evidence="8" type="ORF">AGOS_AEL125C</name>
</gene>
<evidence type="ECO:0000256" key="1">
    <source>
        <dbReference type="ARBA" id="ARBA00004141"/>
    </source>
</evidence>
<feature type="transmembrane region" description="Helical" evidence="6">
    <location>
        <begin position="495"/>
        <end position="517"/>
    </location>
</feature>
<protein>
    <submittedName>
        <fullName evidence="8">AEL125Cp</fullName>
    </submittedName>
</protein>
<reference evidence="8 9" key="1">
    <citation type="journal article" date="2004" name="Science">
        <title>The Ashbya gossypii genome as a tool for mapping the ancient Saccharomyces cerevisiae genome.</title>
        <authorList>
            <person name="Dietrich F.S."/>
            <person name="Voegeli S."/>
            <person name="Brachat S."/>
            <person name="Lerch A."/>
            <person name="Gates K."/>
            <person name="Steiner S."/>
            <person name="Mohr C."/>
            <person name="Pohlmann R."/>
            <person name="Luedi P."/>
            <person name="Choi S."/>
            <person name="Wing R.A."/>
            <person name="Flavier A."/>
            <person name="Gaffney T.D."/>
            <person name="Philippsen P."/>
        </authorList>
    </citation>
    <scope>NUCLEOTIDE SEQUENCE [LARGE SCALE GENOMIC DNA]</scope>
    <source>
        <strain evidence="9">ATCC 10895 / CBS 109.51 / FGSC 9923 / NRRL Y-1056</strain>
    </source>
</reference>
<dbReference type="EMBL" id="AE016818">
    <property type="protein sequence ID" value="AAS52560.1"/>
    <property type="molecule type" value="Genomic_DNA"/>
</dbReference>
<dbReference type="GO" id="GO:0016020">
    <property type="term" value="C:membrane"/>
    <property type="evidence" value="ECO:0007669"/>
    <property type="project" value="UniProtKB-SubCell"/>
</dbReference>
<dbReference type="InParanoid" id="Q757Y5"/>
<feature type="transmembrane region" description="Helical" evidence="6">
    <location>
        <begin position="156"/>
        <end position="173"/>
    </location>
</feature>
<dbReference type="GO" id="GO:0015185">
    <property type="term" value="F:gamma-aminobutyric acid transmembrane transporter activity"/>
    <property type="evidence" value="ECO:0000318"/>
    <property type="project" value="GO_Central"/>
</dbReference>
<dbReference type="PANTHER" id="PTHR45649">
    <property type="entry name" value="AMINO-ACID PERMEASE BAT1"/>
    <property type="match status" value="1"/>
</dbReference>
<feature type="transmembrane region" description="Helical" evidence="6">
    <location>
        <begin position="212"/>
        <end position="229"/>
    </location>
</feature>